<dbReference type="Proteomes" id="UP000654670">
    <property type="component" value="Unassembled WGS sequence"/>
</dbReference>
<evidence type="ECO:0000313" key="3">
    <source>
        <dbReference type="Proteomes" id="UP000654670"/>
    </source>
</evidence>
<dbReference type="SUPFAM" id="SSF52799">
    <property type="entry name" value="(Phosphotyrosine protein) phosphatases II"/>
    <property type="match status" value="1"/>
</dbReference>
<comment type="caution">
    <text evidence="2">The sequence shown here is derived from an EMBL/GenBank/DDBJ whole genome shotgun (WGS) entry which is preliminary data.</text>
</comment>
<dbReference type="EMBL" id="BMOK01000005">
    <property type="protein sequence ID" value="GGL51546.1"/>
    <property type="molecule type" value="Genomic_DNA"/>
</dbReference>
<keyword evidence="3" id="KW-1185">Reference proteome</keyword>
<dbReference type="Gene3D" id="3.90.190.10">
    <property type="entry name" value="Protein tyrosine phosphatase superfamily"/>
    <property type="match status" value="1"/>
</dbReference>
<dbReference type="PANTHER" id="PTHR31126">
    <property type="entry name" value="TYROSINE-PROTEIN PHOSPHATASE"/>
    <property type="match status" value="1"/>
</dbReference>
<dbReference type="AlphaFoldDB" id="A0A917S1R9"/>
<gene>
    <name evidence="2" type="ORF">GCM10007968_14590</name>
</gene>
<sequence length="258" mass="30065">MESMVVSEQLLPLKGAYNFRDMGGLKTHDGRKVKKGLIFRSADLTGLTAEDIRYLKTFDFRLIYDYRDKAEADQRPDPQIGRERHERVAVNGEDKATAHSEWEPETFYKTFTREKFTQVYEQMPIRNASYRRMMSLVAQPEKNMPFVHHCAGGRDRTGVGAMLILTTLGVPFETIMDDYMLSNLTLVDYHKELFEEASQYLTGRALKQFEEDFSLHEEFLEASMDSIIAAYGTFDHYLTMEFRITSDVRERIKNFCLE</sequence>
<evidence type="ECO:0000256" key="1">
    <source>
        <dbReference type="ARBA" id="ARBA00009580"/>
    </source>
</evidence>
<protein>
    <submittedName>
        <fullName evidence="2">C4-dicarboxylate ABC transporter</fullName>
    </submittedName>
</protein>
<reference evidence="2" key="2">
    <citation type="submission" date="2020-09" db="EMBL/GenBank/DDBJ databases">
        <authorList>
            <person name="Sun Q."/>
            <person name="Ohkuma M."/>
        </authorList>
    </citation>
    <scope>NUCLEOTIDE SEQUENCE</scope>
    <source>
        <strain evidence="2">JCM 15325</strain>
    </source>
</reference>
<dbReference type="RefSeq" id="WP_188802437.1">
    <property type="nucleotide sequence ID" value="NZ_BMOK01000005.1"/>
</dbReference>
<organism evidence="2 3">
    <name type="scientific">Sporolactobacillus putidus</name>
    <dbReference type="NCBI Taxonomy" id="492735"/>
    <lineage>
        <taxon>Bacteria</taxon>
        <taxon>Bacillati</taxon>
        <taxon>Bacillota</taxon>
        <taxon>Bacilli</taxon>
        <taxon>Bacillales</taxon>
        <taxon>Sporolactobacillaceae</taxon>
        <taxon>Sporolactobacillus</taxon>
    </lineage>
</organism>
<comment type="similarity">
    <text evidence="1">Belongs to the protein-tyrosine phosphatase family.</text>
</comment>
<proteinExistence type="inferred from homology"/>
<evidence type="ECO:0000313" key="2">
    <source>
        <dbReference type="EMBL" id="GGL51546.1"/>
    </source>
</evidence>
<name>A0A917S1R9_9BACL</name>
<dbReference type="InterPro" id="IPR026893">
    <property type="entry name" value="Tyr/Ser_Pase_IphP-type"/>
</dbReference>
<dbReference type="Pfam" id="PF13350">
    <property type="entry name" value="Y_phosphatase3"/>
    <property type="match status" value="1"/>
</dbReference>
<reference evidence="2" key="1">
    <citation type="journal article" date="2014" name="Int. J. Syst. Evol. Microbiol.">
        <title>Complete genome sequence of Corynebacterium casei LMG S-19264T (=DSM 44701T), isolated from a smear-ripened cheese.</title>
        <authorList>
            <consortium name="US DOE Joint Genome Institute (JGI-PGF)"/>
            <person name="Walter F."/>
            <person name="Albersmeier A."/>
            <person name="Kalinowski J."/>
            <person name="Ruckert C."/>
        </authorList>
    </citation>
    <scope>NUCLEOTIDE SEQUENCE</scope>
    <source>
        <strain evidence="2">JCM 15325</strain>
    </source>
</reference>
<dbReference type="InterPro" id="IPR029021">
    <property type="entry name" value="Prot-tyrosine_phosphatase-like"/>
</dbReference>
<dbReference type="GO" id="GO:0004721">
    <property type="term" value="F:phosphoprotein phosphatase activity"/>
    <property type="evidence" value="ECO:0007669"/>
    <property type="project" value="InterPro"/>
</dbReference>
<dbReference type="PANTHER" id="PTHR31126:SF1">
    <property type="entry name" value="TYROSINE SPECIFIC PROTEIN PHOSPHATASES DOMAIN-CONTAINING PROTEIN"/>
    <property type="match status" value="1"/>
</dbReference>
<accession>A0A917S1R9</accession>